<evidence type="ECO:0000256" key="8">
    <source>
        <dbReference type="SAM" id="MobiDB-lite"/>
    </source>
</evidence>
<keyword evidence="4" id="KW-0498">Mitosis</keyword>
<proteinExistence type="inferred from homology"/>
<comment type="subcellular location">
    <subcellularLocation>
        <location evidence="1">Nucleus</location>
    </subcellularLocation>
</comment>
<keyword evidence="3" id="KW-0132">Cell division</keyword>
<evidence type="ECO:0000256" key="1">
    <source>
        <dbReference type="ARBA" id="ARBA00004123"/>
    </source>
</evidence>
<comment type="caution">
    <text evidence="9">The sequence shown here is derived from an EMBL/GenBank/DDBJ whole genome shotgun (WGS) entry which is preliminary data.</text>
</comment>
<evidence type="ECO:0000256" key="2">
    <source>
        <dbReference type="ARBA" id="ARBA00008585"/>
    </source>
</evidence>
<dbReference type="GO" id="GO:0005634">
    <property type="term" value="C:nucleus"/>
    <property type="evidence" value="ECO:0007669"/>
    <property type="project" value="UniProtKB-SubCell"/>
</dbReference>
<accession>A0A1R3KH19</accession>
<dbReference type="GO" id="GO:0007059">
    <property type="term" value="P:chromosome segregation"/>
    <property type="evidence" value="ECO:0007669"/>
    <property type="project" value="UniProtKB-KW"/>
</dbReference>
<keyword evidence="5" id="KW-0159">Chromosome partition</keyword>
<evidence type="ECO:0000256" key="5">
    <source>
        <dbReference type="ARBA" id="ARBA00022829"/>
    </source>
</evidence>
<dbReference type="PANTHER" id="PTHR21394">
    <property type="entry name" value="MAU2 CHROMATID COHESION FACTOR HOMOLOG"/>
    <property type="match status" value="1"/>
</dbReference>
<dbReference type="OrthoDB" id="5565328at2759"/>
<keyword evidence="7" id="KW-0131">Cell cycle</keyword>
<dbReference type="SUPFAM" id="SSF48452">
    <property type="entry name" value="TPR-like"/>
    <property type="match status" value="1"/>
</dbReference>
<name>A0A1R3KH19_9ROSI</name>
<evidence type="ECO:0000256" key="3">
    <source>
        <dbReference type="ARBA" id="ARBA00022618"/>
    </source>
</evidence>
<reference evidence="10" key="1">
    <citation type="submission" date="2013-09" db="EMBL/GenBank/DDBJ databases">
        <title>Corchorus olitorius genome sequencing.</title>
        <authorList>
            <person name="Alam M."/>
            <person name="Haque M.S."/>
            <person name="Islam M.S."/>
            <person name="Emdad E.M."/>
            <person name="Islam M.M."/>
            <person name="Ahmed B."/>
            <person name="Halim A."/>
            <person name="Hossen Q.M.M."/>
            <person name="Hossain M.Z."/>
            <person name="Ahmed R."/>
            <person name="Khan M.M."/>
            <person name="Islam R."/>
            <person name="Rashid M.M."/>
            <person name="Khan S.A."/>
            <person name="Rahman M.S."/>
            <person name="Alam M."/>
            <person name="Yahiya A.S."/>
            <person name="Khan M.S."/>
            <person name="Azam M.S."/>
            <person name="Haque T."/>
            <person name="Lashkar M.Z.H."/>
            <person name="Akhand A.I."/>
            <person name="Morshed G."/>
            <person name="Roy S."/>
            <person name="Uddin K.S."/>
            <person name="Rabeya T."/>
            <person name="Hossain A.S."/>
            <person name="Chowdhury A."/>
            <person name="Snigdha A.R."/>
            <person name="Mortoza M.S."/>
            <person name="Matin S.A."/>
            <person name="Hoque S.M.E."/>
            <person name="Islam M.K."/>
            <person name="Roy D.K."/>
            <person name="Haider R."/>
            <person name="Moosa M.M."/>
            <person name="Elias S.M."/>
            <person name="Hasan A.M."/>
            <person name="Jahan S."/>
            <person name="Shafiuddin M."/>
            <person name="Mahmood N."/>
            <person name="Shommy N.S."/>
        </authorList>
    </citation>
    <scope>NUCLEOTIDE SEQUENCE [LARGE SCALE GENOMIC DNA]</scope>
    <source>
        <strain evidence="10">cv. O-4</strain>
    </source>
</reference>
<dbReference type="EMBL" id="AWUE01013625">
    <property type="protein sequence ID" value="OMP06381.1"/>
    <property type="molecule type" value="Genomic_DNA"/>
</dbReference>
<dbReference type="InterPro" id="IPR019440">
    <property type="entry name" value="MAU2"/>
</dbReference>
<evidence type="ECO:0000256" key="6">
    <source>
        <dbReference type="ARBA" id="ARBA00023242"/>
    </source>
</evidence>
<keyword evidence="10" id="KW-1185">Reference proteome</keyword>
<feature type="region of interest" description="Disordered" evidence="8">
    <location>
        <begin position="687"/>
        <end position="713"/>
    </location>
</feature>
<evidence type="ECO:0000256" key="4">
    <source>
        <dbReference type="ARBA" id="ARBA00022776"/>
    </source>
</evidence>
<dbReference type="Proteomes" id="UP000187203">
    <property type="component" value="Unassembled WGS sequence"/>
</dbReference>
<dbReference type="GO" id="GO:0007064">
    <property type="term" value="P:mitotic sister chromatid cohesion"/>
    <property type="evidence" value="ECO:0007669"/>
    <property type="project" value="InterPro"/>
</dbReference>
<evidence type="ECO:0000313" key="10">
    <source>
        <dbReference type="Proteomes" id="UP000187203"/>
    </source>
</evidence>
<sequence length="713" mass="80646">MEAVAEGLWGLADYHEKKGEIGKAVKCLEAICQSQAAFLPIVEVKTRLRIATVLMRHSHNVNHAKAHLERSQLLLNSIPSCFDLKCRAYSLLSQCYHLVGAIPPQKHILHKALHLISTVPPDVSVMLWCCNFNSQLANALIIEGDYQNSISILESAYASATQICYPELQMFFVASILHVRLLMQWDDQTSLEVERALQRCHHLWETIPSDRRAHCLGLLFYNDLLHIFYRLRVSDYKNAVKHVDKLDAAMKQDSENMNQLHQLNLELDALNQSLSRSDLPSRERSALSARKARLERQFTDFPTTNTTTSTSADNDFLEPTYFGNAKRALQHRLFLAPPPIHGEWLPKSAVYALVDLMVIIFGRPKGNFKECDKRIQSGMHIIKEELIRLGITDGVREVDLKHSAIWMAGVYLMLLMQFLENKVAVELTRSEFLEAQEACESIIEMLRGQYAHSVGCYSEAAFHYVEAAKISESKSMKIMCQAYAAVSYFCIGDAESSSQALDIIGPIYRMKDSFVGVREEASILFAYGLVLMKQQDLQEARNRLAKGLQIAHVQMGNLQLVSQYLTILGNLALALHDTGQAREILRSSLTLAKKLGDIPTQIWVLSVLTGLYQQLGERGNEMENDDYRKNKLDDLQKRLADARSSIHHIELIDREKLDIQQISGLDMKRTMAGQSMRVDLDIPESVGLSTPMPVRSSSRLADLDARRRGKRKV</sequence>
<dbReference type="AlphaFoldDB" id="A0A1R3KH19"/>
<protein>
    <submittedName>
        <fullName evidence="9">Tetratricopeptide-like helical</fullName>
    </submittedName>
</protein>
<evidence type="ECO:0000313" key="9">
    <source>
        <dbReference type="EMBL" id="OMP06381.1"/>
    </source>
</evidence>
<dbReference type="FunFam" id="1.25.40.10:FF:000614">
    <property type="entry name" value="Sister chromatid cohesion protein SCC4"/>
    <property type="match status" value="1"/>
</dbReference>
<dbReference type="STRING" id="93759.A0A1R3KH19"/>
<gene>
    <name evidence="9" type="ORF">COLO4_08158</name>
</gene>
<comment type="similarity">
    <text evidence="2">Belongs to the SCC4/mau-2 family.</text>
</comment>
<dbReference type="GO" id="GO:0051301">
    <property type="term" value="P:cell division"/>
    <property type="evidence" value="ECO:0007669"/>
    <property type="project" value="UniProtKB-KW"/>
</dbReference>
<evidence type="ECO:0000256" key="7">
    <source>
        <dbReference type="ARBA" id="ARBA00023306"/>
    </source>
</evidence>
<organism evidence="9 10">
    <name type="scientific">Corchorus olitorius</name>
    <dbReference type="NCBI Taxonomy" id="93759"/>
    <lineage>
        <taxon>Eukaryota</taxon>
        <taxon>Viridiplantae</taxon>
        <taxon>Streptophyta</taxon>
        <taxon>Embryophyta</taxon>
        <taxon>Tracheophyta</taxon>
        <taxon>Spermatophyta</taxon>
        <taxon>Magnoliopsida</taxon>
        <taxon>eudicotyledons</taxon>
        <taxon>Gunneridae</taxon>
        <taxon>Pentapetalae</taxon>
        <taxon>rosids</taxon>
        <taxon>malvids</taxon>
        <taxon>Malvales</taxon>
        <taxon>Malvaceae</taxon>
        <taxon>Grewioideae</taxon>
        <taxon>Apeibeae</taxon>
        <taxon>Corchorus</taxon>
    </lineage>
</organism>
<keyword evidence="6" id="KW-0539">Nucleus</keyword>
<dbReference type="Pfam" id="PF10345">
    <property type="entry name" value="Cohesin_load"/>
    <property type="match status" value="1"/>
</dbReference>
<dbReference type="Gene3D" id="1.25.40.10">
    <property type="entry name" value="Tetratricopeptide repeat domain"/>
    <property type="match status" value="1"/>
</dbReference>
<dbReference type="InterPro" id="IPR011990">
    <property type="entry name" value="TPR-like_helical_dom_sf"/>
</dbReference>